<comment type="similarity">
    <text evidence="2">Belongs to the bacterial solute-binding protein SsuA/TauA family.</text>
</comment>
<evidence type="ECO:0000256" key="2">
    <source>
        <dbReference type="ARBA" id="ARBA00010742"/>
    </source>
</evidence>
<dbReference type="GO" id="GO:0042597">
    <property type="term" value="C:periplasmic space"/>
    <property type="evidence" value="ECO:0007669"/>
    <property type="project" value="UniProtKB-SubCell"/>
</dbReference>
<dbReference type="Gene3D" id="3.40.190.10">
    <property type="entry name" value="Periplasmic binding protein-like II"/>
    <property type="match status" value="2"/>
</dbReference>
<dbReference type="FunFam" id="3.40.190.10:FF:000050">
    <property type="entry name" value="Sulfonate ABC transporter substrate-binding protein"/>
    <property type="match status" value="1"/>
</dbReference>
<reference evidence="9 10" key="1">
    <citation type="submission" date="2018-06" db="EMBL/GenBank/DDBJ databases">
        <authorList>
            <consortium name="Pathogen Informatics"/>
            <person name="Doyle S."/>
        </authorList>
    </citation>
    <scope>NUCLEOTIDE SEQUENCE [LARGE SCALE GENOMIC DNA]</scope>
    <source>
        <strain evidence="9 10">NCTC13291</strain>
    </source>
</reference>
<keyword evidence="4" id="KW-0732">Signal</keyword>
<dbReference type="CDD" id="cd13558">
    <property type="entry name" value="PBP2_SsuA_like_2"/>
    <property type="match status" value="1"/>
</dbReference>
<dbReference type="EMBL" id="UGVN01000001">
    <property type="protein sequence ID" value="SUE38494.1"/>
    <property type="molecule type" value="Genomic_DNA"/>
</dbReference>
<proteinExistence type="inferred from homology"/>
<dbReference type="AlphaFoldDB" id="A0A379MWC5"/>
<evidence type="ECO:0000256" key="6">
    <source>
        <dbReference type="ARBA" id="ARBA00070228"/>
    </source>
</evidence>
<dbReference type="PANTHER" id="PTHR30024:SF48">
    <property type="entry name" value="ABC TRANSPORTER SUBSTRATE-BINDING PROTEIN"/>
    <property type="match status" value="1"/>
</dbReference>
<evidence type="ECO:0000256" key="3">
    <source>
        <dbReference type="ARBA" id="ARBA00022448"/>
    </source>
</evidence>
<dbReference type="GO" id="GO:0042626">
    <property type="term" value="F:ATPase-coupled transmembrane transporter activity"/>
    <property type="evidence" value="ECO:0007669"/>
    <property type="project" value="InterPro"/>
</dbReference>
<evidence type="ECO:0000256" key="7">
    <source>
        <dbReference type="SAM" id="MobiDB-lite"/>
    </source>
</evidence>
<dbReference type="Pfam" id="PF09084">
    <property type="entry name" value="NMT1"/>
    <property type="match status" value="1"/>
</dbReference>
<dbReference type="OrthoDB" id="7374754at2"/>
<feature type="compositionally biased region" description="Polar residues" evidence="7">
    <location>
        <begin position="1"/>
        <end position="15"/>
    </location>
</feature>
<sequence length="340" mass="36057">MGTRPVQNGAMTTHSAPPASCRRPFPLGRRALVAATAGLLAAPALSRAAKAAPVLRVGNQKGGLRSLLEASGALEGVPYGLEWSEFPAAAPLLEALSADALDVGSMGDLAFFSVFASGAPLQAYAATRADPRSQAILVRGDAPFRGLADLRGKRVAGNRGGWGQFLVRAALQRAGLPPDAVEHVFLGPAEAALAFRSGSVDAWAIWEPYVSIEVAQFGARVLEDGTGLTPTVSFLAAHRNALRDRRDALADLMRRQRRGWDWAAAHLPDYAAYNAKLTRLPEKPVQLAFEKQQTRAVPLDGALLAELQQAADRAVEYGVLKQRIDVTAAIDRGFPLDTAG</sequence>
<evidence type="ECO:0000313" key="10">
    <source>
        <dbReference type="Proteomes" id="UP000254919"/>
    </source>
</evidence>
<dbReference type="InterPro" id="IPR001638">
    <property type="entry name" value="Solute-binding_3/MltF_N"/>
</dbReference>
<dbReference type="InterPro" id="IPR015168">
    <property type="entry name" value="SsuA/THI5"/>
</dbReference>
<accession>A0A379MWC5</accession>
<evidence type="ECO:0000256" key="4">
    <source>
        <dbReference type="ARBA" id="ARBA00022729"/>
    </source>
</evidence>
<dbReference type="SUPFAM" id="SSF53850">
    <property type="entry name" value="Periplasmic binding protein-like II"/>
    <property type="match status" value="1"/>
</dbReference>
<comment type="function">
    <text evidence="5">Part of a binding-protein-dependent transport system for aliphatic sulfonates. Putative binding protein.</text>
</comment>
<gene>
    <name evidence="9" type="primary">ssuA_3</name>
    <name evidence="9" type="ORF">NCTC13291_00683</name>
</gene>
<dbReference type="PANTHER" id="PTHR30024">
    <property type="entry name" value="ALIPHATIC SULFONATES-BINDING PROTEIN-RELATED"/>
    <property type="match status" value="1"/>
</dbReference>
<organism evidence="9 10">
    <name type="scientific">Roseomonas mucosa</name>
    <dbReference type="NCBI Taxonomy" id="207340"/>
    <lineage>
        <taxon>Bacteria</taxon>
        <taxon>Pseudomonadati</taxon>
        <taxon>Pseudomonadota</taxon>
        <taxon>Alphaproteobacteria</taxon>
        <taxon>Acetobacterales</taxon>
        <taxon>Roseomonadaceae</taxon>
        <taxon>Roseomonas</taxon>
    </lineage>
</organism>
<dbReference type="InterPro" id="IPR010067">
    <property type="entry name" value="ABC_SsuA_sub-bd"/>
</dbReference>
<evidence type="ECO:0000259" key="8">
    <source>
        <dbReference type="SMART" id="SM00062"/>
    </source>
</evidence>
<evidence type="ECO:0000256" key="5">
    <source>
        <dbReference type="ARBA" id="ARBA00055538"/>
    </source>
</evidence>
<dbReference type="SMART" id="SM00062">
    <property type="entry name" value="PBPb"/>
    <property type="match status" value="1"/>
</dbReference>
<evidence type="ECO:0000313" key="9">
    <source>
        <dbReference type="EMBL" id="SUE38494.1"/>
    </source>
</evidence>
<dbReference type="GO" id="GO:0016020">
    <property type="term" value="C:membrane"/>
    <property type="evidence" value="ECO:0007669"/>
    <property type="project" value="InterPro"/>
</dbReference>
<keyword evidence="3" id="KW-0813">Transport</keyword>
<feature type="region of interest" description="Disordered" evidence="7">
    <location>
        <begin position="1"/>
        <end position="22"/>
    </location>
</feature>
<name>A0A379MWC5_9PROT</name>
<comment type="subcellular location">
    <subcellularLocation>
        <location evidence="1">Periplasm</location>
    </subcellularLocation>
</comment>
<feature type="domain" description="Solute-binding protein family 3/N-terminal" evidence="8">
    <location>
        <begin position="54"/>
        <end position="261"/>
    </location>
</feature>
<evidence type="ECO:0000256" key="1">
    <source>
        <dbReference type="ARBA" id="ARBA00004418"/>
    </source>
</evidence>
<dbReference type="NCBIfam" id="TIGR01728">
    <property type="entry name" value="SsuA_fam"/>
    <property type="match status" value="1"/>
</dbReference>
<dbReference type="Proteomes" id="UP000254919">
    <property type="component" value="Unassembled WGS sequence"/>
</dbReference>
<protein>
    <recommendedName>
        <fullName evidence="6">Putative aliphatic sulfonates-binding protein</fullName>
    </recommendedName>
</protein>